<dbReference type="AlphaFoldDB" id="A0A4S2LR36"/>
<dbReference type="PANTHER" id="PTHR16127:SF13">
    <property type="entry name" value="GH01188P"/>
    <property type="match status" value="1"/>
</dbReference>
<feature type="coiled-coil region" evidence="2">
    <location>
        <begin position="237"/>
        <end position="327"/>
    </location>
</feature>
<feature type="region of interest" description="Disordered" evidence="3">
    <location>
        <begin position="339"/>
        <end position="434"/>
    </location>
</feature>
<comment type="similarity">
    <text evidence="1">Belongs to the taxilin family.</text>
</comment>
<accession>A0A4S2LR36</accession>
<dbReference type="InterPro" id="IPR026183">
    <property type="entry name" value="Taxilin_fam"/>
</dbReference>
<feature type="compositionally biased region" description="Polar residues" evidence="3">
    <location>
        <begin position="341"/>
        <end position="357"/>
    </location>
</feature>
<protein>
    <recommendedName>
        <fullName evidence="6">Alpha-taxilin</fullName>
    </recommendedName>
</protein>
<feature type="coiled-coil region" evidence="2">
    <location>
        <begin position="53"/>
        <end position="211"/>
    </location>
</feature>
<evidence type="ECO:0000256" key="2">
    <source>
        <dbReference type="SAM" id="Coils"/>
    </source>
</evidence>
<evidence type="ECO:0000313" key="5">
    <source>
        <dbReference type="Proteomes" id="UP000308267"/>
    </source>
</evidence>
<feature type="compositionally biased region" description="Polar residues" evidence="3">
    <location>
        <begin position="371"/>
        <end position="389"/>
    </location>
</feature>
<dbReference type="STRING" id="147828.A0A4S2LR36"/>
<keyword evidence="2" id="KW-0175">Coiled coil</keyword>
<feature type="region of interest" description="Disordered" evidence="3">
    <location>
        <begin position="1"/>
        <end position="26"/>
    </location>
</feature>
<dbReference type="OrthoDB" id="425555at2759"/>
<evidence type="ECO:0008006" key="6">
    <source>
        <dbReference type="Google" id="ProtNLM"/>
    </source>
</evidence>
<keyword evidence="5" id="KW-1185">Reference proteome</keyword>
<gene>
    <name evidence="4" type="ORF">CRM22_007027</name>
</gene>
<dbReference type="EMBL" id="SJOL01007257">
    <property type="protein sequence ID" value="TGZ63237.1"/>
    <property type="molecule type" value="Genomic_DNA"/>
</dbReference>
<dbReference type="PANTHER" id="PTHR16127">
    <property type="entry name" value="TAXILIN"/>
    <property type="match status" value="1"/>
</dbReference>
<name>A0A4S2LR36_OPIFE</name>
<proteinExistence type="inferred from homology"/>
<evidence type="ECO:0000313" key="4">
    <source>
        <dbReference type="EMBL" id="TGZ63237.1"/>
    </source>
</evidence>
<organism evidence="4 5">
    <name type="scientific">Opisthorchis felineus</name>
    <dbReference type="NCBI Taxonomy" id="147828"/>
    <lineage>
        <taxon>Eukaryota</taxon>
        <taxon>Metazoa</taxon>
        <taxon>Spiralia</taxon>
        <taxon>Lophotrochozoa</taxon>
        <taxon>Platyhelminthes</taxon>
        <taxon>Trematoda</taxon>
        <taxon>Digenea</taxon>
        <taxon>Opisthorchiida</taxon>
        <taxon>Opisthorchiata</taxon>
        <taxon>Opisthorchiidae</taxon>
        <taxon>Opisthorchis</taxon>
    </lineage>
</organism>
<dbReference type="Pfam" id="PF09728">
    <property type="entry name" value="Taxilin"/>
    <property type="match status" value="1"/>
</dbReference>
<dbReference type="GO" id="GO:0019905">
    <property type="term" value="F:syntaxin binding"/>
    <property type="evidence" value="ECO:0007669"/>
    <property type="project" value="InterPro"/>
</dbReference>
<reference evidence="4 5" key="1">
    <citation type="journal article" date="2019" name="BMC Genomics">
        <title>New insights from Opisthorchis felineus genome: update on genomics of the epidemiologically important liver flukes.</title>
        <authorList>
            <person name="Ershov N.I."/>
            <person name="Mordvinov V.A."/>
            <person name="Prokhortchouk E.B."/>
            <person name="Pakharukova M.Y."/>
            <person name="Gunbin K.V."/>
            <person name="Ustyantsev K."/>
            <person name="Genaev M.A."/>
            <person name="Blinov A.G."/>
            <person name="Mazur A."/>
            <person name="Boulygina E."/>
            <person name="Tsygankova S."/>
            <person name="Khrameeva E."/>
            <person name="Chekanov N."/>
            <person name="Fan G."/>
            <person name="Xiao A."/>
            <person name="Zhang H."/>
            <person name="Xu X."/>
            <person name="Yang H."/>
            <person name="Solovyev V."/>
            <person name="Lee S.M."/>
            <person name="Liu X."/>
            <person name="Afonnikov D.A."/>
            <person name="Skryabin K.G."/>
        </authorList>
    </citation>
    <scope>NUCLEOTIDE SEQUENCE [LARGE SCALE GENOMIC DNA]</scope>
    <source>
        <strain evidence="4">AK-0245</strain>
        <tissue evidence="4">Whole organism</tissue>
    </source>
</reference>
<dbReference type="Proteomes" id="UP000308267">
    <property type="component" value="Unassembled WGS sequence"/>
</dbReference>
<sequence length="434" mass="50246">MAETKNAASIPRAPEDKASKSRKKKSKVIELALRDLPQDATLEDKFDLICQKYQDILHEEKEANTKIKQYEQAAHSIRNERDQLQAERNRLILQKDKLETLCRELQKQNKLVQEESVARTRAEEEKRREVADHFQTGITSIQTQLNEYQTRNSELRKENQELADKLSQFIKQHEKREEHVEKLLQARDLEVKLAEAKLNKMQCLLEQERVKSQQKVINMEQESKLMKERMDMHLELEQKLKDQIEFYKTKYQNFNKTIAKSNKLFDSAKDEMEKLTKRVKQSEHDVVEWRGKWELSQRSLLEVAAENKKLTEEAAVARKQAERMGNLCRALRAQLKEVHQSDTTCQPNDQIMNSGQLKNHGDGSPEGSAPFNETSSPSEHTDELNNNGNPEAKETCIPSESSLPENPKIERKMVDISQPAEPLAEDPPVSDPSV</sequence>
<evidence type="ECO:0000256" key="3">
    <source>
        <dbReference type="SAM" id="MobiDB-lite"/>
    </source>
</evidence>
<evidence type="ECO:0000256" key="1">
    <source>
        <dbReference type="ARBA" id="ARBA00009550"/>
    </source>
</evidence>
<comment type="caution">
    <text evidence="4">The sequence shown here is derived from an EMBL/GenBank/DDBJ whole genome shotgun (WGS) entry which is preliminary data.</text>
</comment>